<feature type="transmembrane region" description="Helical" evidence="10">
    <location>
        <begin position="574"/>
        <end position="597"/>
    </location>
</feature>
<dbReference type="STRING" id="44689.Q55BP1"/>
<gene>
    <name evidence="12" type="ORF">DDB_G0270422</name>
</gene>
<dbReference type="Gene3D" id="3.40.930.10">
    <property type="entry name" value="Mannitol-specific EII, Chain A"/>
    <property type="match status" value="1"/>
</dbReference>
<dbReference type="InterPro" id="IPR011531">
    <property type="entry name" value="HCO3_transpt-like_TM_dom"/>
</dbReference>
<protein>
    <recommendedName>
        <fullName evidence="11">Bicarbonate transporter-like transmembrane domain-containing protein</fullName>
    </recommendedName>
</protein>
<dbReference type="GO" id="GO:0005452">
    <property type="term" value="F:solute:inorganic anion antiporter activity"/>
    <property type="evidence" value="ECO:0007669"/>
    <property type="project" value="InterPro"/>
</dbReference>
<feature type="transmembrane region" description="Helical" evidence="10">
    <location>
        <begin position="532"/>
        <end position="553"/>
    </location>
</feature>
<dbReference type="SMR" id="Q55BP1"/>
<reference evidence="12 13" key="1">
    <citation type="journal article" date="2005" name="Nature">
        <title>The genome of the social amoeba Dictyostelium discoideum.</title>
        <authorList>
            <consortium name="The Dictyostelium discoideum Sequencing Consortium"/>
            <person name="Eichinger L."/>
            <person name="Pachebat J.A."/>
            <person name="Glockner G."/>
            <person name="Rajandream M.A."/>
            <person name="Sucgang R."/>
            <person name="Berriman M."/>
            <person name="Song J."/>
            <person name="Olsen R."/>
            <person name="Szafranski K."/>
            <person name="Xu Q."/>
            <person name="Tunggal B."/>
            <person name="Kummerfeld S."/>
            <person name="Madera M."/>
            <person name="Konfortov B.A."/>
            <person name="Rivero F."/>
            <person name="Bankier A.T."/>
            <person name="Lehmann R."/>
            <person name="Hamlin N."/>
            <person name="Davies R."/>
            <person name="Gaudet P."/>
            <person name="Fey P."/>
            <person name="Pilcher K."/>
            <person name="Chen G."/>
            <person name="Saunders D."/>
            <person name="Sodergren E."/>
            <person name="Davis P."/>
            <person name="Kerhornou A."/>
            <person name="Nie X."/>
            <person name="Hall N."/>
            <person name="Anjard C."/>
            <person name="Hemphill L."/>
            <person name="Bason N."/>
            <person name="Farbrother P."/>
            <person name="Desany B."/>
            <person name="Just E."/>
            <person name="Morio T."/>
            <person name="Rost R."/>
            <person name="Churcher C."/>
            <person name="Cooper J."/>
            <person name="Haydock S."/>
            <person name="van Driessche N."/>
            <person name="Cronin A."/>
            <person name="Goodhead I."/>
            <person name="Muzny D."/>
            <person name="Mourier T."/>
            <person name="Pain A."/>
            <person name="Lu M."/>
            <person name="Harper D."/>
            <person name="Lindsay R."/>
            <person name="Hauser H."/>
            <person name="James K."/>
            <person name="Quiles M."/>
            <person name="Madan Babu M."/>
            <person name="Saito T."/>
            <person name="Buchrieser C."/>
            <person name="Wardroper A."/>
            <person name="Felder M."/>
            <person name="Thangavelu M."/>
            <person name="Johnson D."/>
            <person name="Knights A."/>
            <person name="Loulseged H."/>
            <person name="Mungall K."/>
            <person name="Oliver K."/>
            <person name="Price C."/>
            <person name="Quail M.A."/>
            <person name="Urushihara H."/>
            <person name="Hernandez J."/>
            <person name="Rabbinowitsch E."/>
            <person name="Steffen D."/>
            <person name="Sanders M."/>
            <person name="Ma J."/>
            <person name="Kohara Y."/>
            <person name="Sharp S."/>
            <person name="Simmonds M."/>
            <person name="Spiegler S."/>
            <person name="Tivey A."/>
            <person name="Sugano S."/>
            <person name="White B."/>
            <person name="Walker D."/>
            <person name="Woodward J."/>
            <person name="Winckler T."/>
            <person name="Tanaka Y."/>
            <person name="Shaulsky G."/>
            <person name="Schleicher M."/>
            <person name="Weinstock G."/>
            <person name="Rosenthal A."/>
            <person name="Cox E.C."/>
            <person name="Chisholm R.L."/>
            <person name="Gibbs R."/>
            <person name="Loomis W.F."/>
            <person name="Platzer M."/>
            <person name="Kay R.R."/>
            <person name="Williams J."/>
            <person name="Dear P.H."/>
            <person name="Noegel A.A."/>
            <person name="Barrell B."/>
            <person name="Kuspa A."/>
        </authorList>
    </citation>
    <scope>NUCLEOTIDE SEQUENCE [LARGE SCALE GENOMIC DNA]</scope>
    <source>
        <strain evidence="12 13">AX4</strain>
    </source>
</reference>
<accession>Q55BP1</accession>
<keyword evidence="7" id="KW-0406">Ion transport</keyword>
<evidence type="ECO:0000256" key="6">
    <source>
        <dbReference type="ARBA" id="ARBA00022989"/>
    </source>
</evidence>
<comment type="similarity">
    <text evidence="2">Belongs to the anion exchanger (TC 2.A.31) family.</text>
</comment>
<dbReference type="OMA" id="AIFHWIV"/>
<dbReference type="PANTHER" id="PTHR11453:SF127">
    <property type="entry name" value="SOLUTE CARRIER FAMILY 4 MEMBER 11"/>
    <property type="match status" value="1"/>
</dbReference>
<dbReference type="GO" id="GO:0016323">
    <property type="term" value="C:basolateral plasma membrane"/>
    <property type="evidence" value="ECO:0000318"/>
    <property type="project" value="GO_Central"/>
</dbReference>
<dbReference type="PaxDb" id="44689-DDB0305304"/>
<dbReference type="GO" id="GO:0055085">
    <property type="term" value="P:transmembrane transport"/>
    <property type="evidence" value="ECO:0000318"/>
    <property type="project" value="GO_Central"/>
</dbReference>
<evidence type="ECO:0000256" key="1">
    <source>
        <dbReference type="ARBA" id="ARBA00004651"/>
    </source>
</evidence>
<dbReference type="VEuPathDB" id="AmoebaDB:DDB_G0270422"/>
<dbReference type="HOGENOM" id="CLU_002289_6_0_1"/>
<feature type="transmembrane region" description="Helical" evidence="10">
    <location>
        <begin position="644"/>
        <end position="672"/>
    </location>
</feature>
<dbReference type="GO" id="GO:0006820">
    <property type="term" value="P:monoatomic anion transport"/>
    <property type="evidence" value="ECO:0007669"/>
    <property type="project" value="InterPro"/>
</dbReference>
<dbReference type="PhylomeDB" id="Q55BP1"/>
<dbReference type="GO" id="GO:0050801">
    <property type="term" value="P:monoatomic ion homeostasis"/>
    <property type="evidence" value="ECO:0000318"/>
    <property type="project" value="GO_Central"/>
</dbReference>
<feature type="transmembrane region" description="Helical" evidence="10">
    <location>
        <begin position="450"/>
        <end position="470"/>
    </location>
</feature>
<feature type="compositionally biased region" description="Low complexity" evidence="9">
    <location>
        <begin position="212"/>
        <end position="223"/>
    </location>
</feature>
<evidence type="ECO:0000256" key="3">
    <source>
        <dbReference type="ARBA" id="ARBA00022448"/>
    </source>
</evidence>
<proteinExistence type="inferred from homology"/>
<dbReference type="InParanoid" id="Q55BP1"/>
<feature type="transmembrane region" description="Helical" evidence="10">
    <location>
        <begin position="417"/>
        <end position="438"/>
    </location>
</feature>
<dbReference type="dictyBase" id="DDB_G0270422">
    <property type="gene designation" value="slc4"/>
</dbReference>
<dbReference type="AlphaFoldDB" id="Q55BP1"/>
<keyword evidence="5 10" id="KW-0812">Transmembrane</keyword>
<feature type="transmembrane region" description="Helical" evidence="10">
    <location>
        <begin position="379"/>
        <end position="397"/>
    </location>
</feature>
<feature type="transmembrane region" description="Helical" evidence="10">
    <location>
        <begin position="713"/>
        <end position="731"/>
    </location>
</feature>
<evidence type="ECO:0000256" key="8">
    <source>
        <dbReference type="ARBA" id="ARBA00023136"/>
    </source>
</evidence>
<dbReference type="Gene3D" id="1.10.287.570">
    <property type="entry name" value="Helical hairpin bin"/>
    <property type="match status" value="1"/>
</dbReference>
<keyword evidence="13" id="KW-1185">Reference proteome</keyword>
<evidence type="ECO:0000256" key="2">
    <source>
        <dbReference type="ARBA" id="ARBA00010993"/>
    </source>
</evidence>
<evidence type="ECO:0000256" key="4">
    <source>
        <dbReference type="ARBA" id="ARBA00022475"/>
    </source>
</evidence>
<dbReference type="RefSeq" id="XP_646790.1">
    <property type="nucleotide sequence ID" value="XM_641698.1"/>
</dbReference>
<organism evidence="12 13">
    <name type="scientific">Dictyostelium discoideum</name>
    <name type="common">Social amoeba</name>
    <dbReference type="NCBI Taxonomy" id="44689"/>
    <lineage>
        <taxon>Eukaryota</taxon>
        <taxon>Amoebozoa</taxon>
        <taxon>Evosea</taxon>
        <taxon>Eumycetozoa</taxon>
        <taxon>Dictyostelia</taxon>
        <taxon>Dictyosteliales</taxon>
        <taxon>Dictyosteliaceae</taxon>
        <taxon>Dictyostelium</taxon>
    </lineage>
</organism>
<evidence type="ECO:0000256" key="5">
    <source>
        <dbReference type="ARBA" id="ARBA00022692"/>
    </source>
</evidence>
<feature type="domain" description="Bicarbonate transporter-like transmembrane" evidence="11">
    <location>
        <begin position="445"/>
        <end position="768"/>
    </location>
</feature>
<evidence type="ECO:0000256" key="9">
    <source>
        <dbReference type="SAM" id="MobiDB-lite"/>
    </source>
</evidence>
<keyword evidence="3" id="KW-0813">Transport</keyword>
<keyword evidence="6 10" id="KW-1133">Transmembrane helix</keyword>
<feature type="transmembrane region" description="Helical" evidence="10">
    <location>
        <begin position="737"/>
        <end position="758"/>
    </location>
</feature>
<keyword evidence="4" id="KW-1003">Cell membrane</keyword>
<dbReference type="PRINTS" id="PR01231">
    <property type="entry name" value="HCO3TRNSPORT"/>
</dbReference>
<dbReference type="InterPro" id="IPR003020">
    <property type="entry name" value="HCO3_transpt_euk"/>
</dbReference>
<dbReference type="GO" id="GO:0015913">
    <property type="term" value="P:short-chain fatty acid transmembrane transport"/>
    <property type="evidence" value="ECO:0000315"/>
    <property type="project" value="dictyBase"/>
</dbReference>
<dbReference type="GO" id="GO:0005886">
    <property type="term" value="C:plasma membrane"/>
    <property type="evidence" value="ECO:0000318"/>
    <property type="project" value="GO_Central"/>
</dbReference>
<comment type="subcellular location">
    <subcellularLocation>
        <location evidence="1">Cell membrane</location>
        <topology evidence="1">Multi-pass membrane protein</topology>
    </subcellularLocation>
</comment>
<keyword evidence="8 10" id="KW-0472">Membrane</keyword>
<feature type="domain" description="Bicarbonate transporter-like transmembrane" evidence="11">
    <location>
        <begin position="265"/>
        <end position="440"/>
    </location>
</feature>
<feature type="transmembrane region" description="Helical" evidence="10">
    <location>
        <begin position="299"/>
        <end position="321"/>
    </location>
</feature>
<dbReference type="Proteomes" id="UP000002195">
    <property type="component" value="Unassembled WGS sequence"/>
</dbReference>
<dbReference type="SUPFAM" id="SSF55804">
    <property type="entry name" value="Phoshotransferase/anion transport protein"/>
    <property type="match status" value="1"/>
</dbReference>
<dbReference type="PANTHER" id="PTHR11453">
    <property type="entry name" value="ANION EXCHANGE PROTEIN"/>
    <property type="match status" value="1"/>
</dbReference>
<dbReference type="InterPro" id="IPR016152">
    <property type="entry name" value="PTrfase/Anion_transptr"/>
</dbReference>
<dbReference type="Pfam" id="PF00955">
    <property type="entry name" value="HCO3_cotransp"/>
    <property type="match status" value="2"/>
</dbReference>
<feature type="compositionally biased region" description="Acidic residues" evidence="9">
    <location>
        <begin position="241"/>
        <end position="251"/>
    </location>
</feature>
<evidence type="ECO:0000256" key="10">
    <source>
        <dbReference type="SAM" id="Phobius"/>
    </source>
</evidence>
<dbReference type="eggNOG" id="KOG1172">
    <property type="taxonomic scope" value="Eukaryota"/>
</dbReference>
<dbReference type="GeneID" id="8617763"/>
<dbReference type="FunFam" id="1.10.287.570:FF:000002">
    <property type="entry name" value="Solute carrier family 4 member 11"/>
    <property type="match status" value="1"/>
</dbReference>
<feature type="transmembrane region" description="Helical" evidence="10">
    <location>
        <begin position="327"/>
        <end position="347"/>
    </location>
</feature>
<dbReference type="FunCoup" id="Q55BP1">
    <property type="interactions" value="43"/>
</dbReference>
<evidence type="ECO:0000256" key="7">
    <source>
        <dbReference type="ARBA" id="ARBA00023065"/>
    </source>
</evidence>
<comment type="caution">
    <text evidence="12">The sequence shown here is derived from an EMBL/GenBank/DDBJ whole genome shotgun (WGS) entry which is preliminary data.</text>
</comment>
<evidence type="ECO:0000313" key="13">
    <source>
        <dbReference type="Proteomes" id="UP000002195"/>
    </source>
</evidence>
<feature type="region of interest" description="Disordered" evidence="9">
    <location>
        <begin position="211"/>
        <end position="254"/>
    </location>
</feature>
<dbReference type="EMBL" id="AAFI02000005">
    <property type="protein sequence ID" value="EAL72561.1"/>
    <property type="molecule type" value="Genomic_DNA"/>
</dbReference>
<name>Q55BP1_DICDI</name>
<dbReference type="GO" id="GO:0022857">
    <property type="term" value="F:transmembrane transporter activity"/>
    <property type="evidence" value="ECO:0000318"/>
    <property type="project" value="GO_Central"/>
</dbReference>
<sequence length="768" mass="88879">MLVEKKNIQHSPINWKLDTRSKLDLEQSKDCLYFFEQESNEQQQQSLVDIVYFLYDNVINDFIKNKNKNQINNRDIFKTNIFNNDNKNSLKEYIKIEKYLILWCSLDNIKENAYCFYRLNNNNNNNENNNNNNKNNLEYLILIVGPTQIQQSKSSEEIAKSFSSAISYPSVQYQLHQARNKQEVIESFVTFLNNIENDNENQFERKLIPPIKNNNNYKEQNNESLKPLESVSNGLDHENYDNDDDDDDINDDTNINNKENSKLNFKYLINDIKYRYDFEIYKSDWKDGLKDWKSFQKTLSTTVFLFFAILLPSIAFGVLNYSNTEGLLGVSKTIIAQGIGGMIFALLSGQPMVILLSTAPLAIFIKITYSISIENGLDFYSLYSMIGLFNGFFLIIYSISGASRLMKYSSRFIEETFAIFITIAFLYDGIKPIVVLFIDNLYSCDNNCQLTNQTPVFTLLISLCTLWICFKLSNFNQTKYFNGVFRNLISDYALFLGVLISSAIRWTVFLPLEDEHFSHGLDDLLNTEIKMLPVWAYFLALALGFLLSLLYFVDQNISCSLATTPSHNLKKWSGVHLDLLIVAFINIVLSFLGLPWLHGALPHSSLHVRALATIESFTDTSTGETKEIFISVQETRASGFFSHLLIFICIFLVSNILIYIPIPVLYGVFFFLGVKATVGNQFWYRILLLITDNTFLPNSNMIRYCTKLEIHKFTTFQIICLLIFCFISFYPNPYLTIFFPLFLTILIPIKNYLLPIYFKKIIINILDN</sequence>
<evidence type="ECO:0000313" key="12">
    <source>
        <dbReference type="EMBL" id="EAL72561.1"/>
    </source>
</evidence>
<dbReference type="KEGG" id="ddi:DDB_G0270422"/>
<evidence type="ECO:0000259" key="11">
    <source>
        <dbReference type="Pfam" id="PF00955"/>
    </source>
</evidence>
<feature type="transmembrane region" description="Helical" evidence="10">
    <location>
        <begin position="491"/>
        <end position="512"/>
    </location>
</feature>